<organism evidence="10 11">
    <name type="scientific">Microbaculum marinum</name>
    <dbReference type="NCBI Taxonomy" id="1764581"/>
    <lineage>
        <taxon>Bacteria</taxon>
        <taxon>Pseudomonadati</taxon>
        <taxon>Pseudomonadota</taxon>
        <taxon>Alphaproteobacteria</taxon>
        <taxon>Hyphomicrobiales</taxon>
        <taxon>Tepidamorphaceae</taxon>
        <taxon>Microbaculum</taxon>
    </lineage>
</organism>
<keyword evidence="4 8" id="KW-0408">Iron</keyword>
<dbReference type="GO" id="GO:0015036">
    <property type="term" value="F:disulfide oxidoreductase activity"/>
    <property type="evidence" value="ECO:0007669"/>
    <property type="project" value="InterPro"/>
</dbReference>
<dbReference type="NCBIfam" id="TIGR00365">
    <property type="entry name" value="Grx4 family monothiol glutaredoxin"/>
    <property type="match status" value="1"/>
</dbReference>
<keyword evidence="5 8" id="KW-0411">Iron-sulfur</keyword>
<dbReference type="CDD" id="cd03028">
    <property type="entry name" value="GRX_PICOT_like"/>
    <property type="match status" value="1"/>
</dbReference>
<dbReference type="InterPro" id="IPR004480">
    <property type="entry name" value="Monothiol_GRX-rel"/>
</dbReference>
<feature type="binding site" evidence="8">
    <location>
        <position position="30"/>
    </location>
    <ligand>
        <name>[2Fe-2S] cluster</name>
        <dbReference type="ChEBI" id="CHEBI:190135"/>
        <note>ligand shared between dimeric partners</note>
    </ligand>
</feature>
<keyword evidence="6" id="KW-0676">Redox-active center</keyword>
<evidence type="ECO:0000256" key="5">
    <source>
        <dbReference type="ARBA" id="ARBA00023014"/>
    </source>
</evidence>
<evidence type="ECO:0000256" key="2">
    <source>
        <dbReference type="ARBA" id="ARBA00022714"/>
    </source>
</evidence>
<evidence type="ECO:0000256" key="4">
    <source>
        <dbReference type="ARBA" id="ARBA00023004"/>
    </source>
</evidence>
<reference evidence="10 11" key="1">
    <citation type="submission" date="2024-02" db="EMBL/GenBank/DDBJ databases">
        <title>Genome analysis and characterization of Microbaculum marinisediminis sp. nov., isolated from marine sediment.</title>
        <authorList>
            <person name="Du Z.-J."/>
            <person name="Ye Y.-Q."/>
            <person name="Zhang Z.-R."/>
            <person name="Yuan S.-M."/>
            <person name="Zhang X.-Y."/>
        </authorList>
    </citation>
    <scope>NUCLEOTIDE SEQUENCE [LARGE SCALE GENOMIC DNA]</scope>
    <source>
        <strain evidence="10 11">SDUM1044001</strain>
    </source>
</reference>
<evidence type="ECO:0000256" key="6">
    <source>
        <dbReference type="ARBA" id="ARBA00023284"/>
    </source>
</evidence>
<dbReference type="AlphaFoldDB" id="A0AAW9RL06"/>
<dbReference type="SUPFAM" id="SSF52833">
    <property type="entry name" value="Thioredoxin-like"/>
    <property type="match status" value="1"/>
</dbReference>
<dbReference type="Gene3D" id="3.40.30.10">
    <property type="entry name" value="Glutaredoxin"/>
    <property type="match status" value="1"/>
</dbReference>
<accession>A0AAW9RL06</accession>
<evidence type="ECO:0000256" key="1">
    <source>
        <dbReference type="ARBA" id="ARBA00009630"/>
    </source>
</evidence>
<dbReference type="Proteomes" id="UP001378188">
    <property type="component" value="Unassembled WGS sequence"/>
</dbReference>
<gene>
    <name evidence="10" type="primary">grxD</name>
    <name evidence="10" type="ORF">V3328_23265</name>
</gene>
<evidence type="ECO:0000256" key="3">
    <source>
        <dbReference type="ARBA" id="ARBA00022723"/>
    </source>
</evidence>
<keyword evidence="11" id="KW-1185">Reference proteome</keyword>
<evidence type="ECO:0000256" key="8">
    <source>
        <dbReference type="PIRSR" id="PIRSR005894-2"/>
    </source>
</evidence>
<evidence type="ECO:0000256" key="7">
    <source>
        <dbReference type="PIRNR" id="PIRNR005894"/>
    </source>
</evidence>
<name>A0AAW9RL06_9HYPH</name>
<dbReference type="PANTHER" id="PTHR10293">
    <property type="entry name" value="GLUTAREDOXIN FAMILY MEMBER"/>
    <property type="match status" value="1"/>
</dbReference>
<dbReference type="PIRSF" id="PIRSF005894">
    <property type="entry name" value="Monothiol_GRX"/>
    <property type="match status" value="1"/>
</dbReference>
<feature type="domain" description="Glutaredoxin" evidence="9">
    <location>
        <begin position="17"/>
        <end position="81"/>
    </location>
</feature>
<comment type="similarity">
    <text evidence="1 7">Belongs to the glutaredoxin family. Monothiol subfamily.</text>
</comment>
<sequence>MTTAYDRIDAEVKGNEVLLFMKGTPTFPQCGFSGQVVQILDYLGVPYKGVNVLEDADLRQGVKEYTNWPTIPQLYVKGEFVGGCDIIREMFQAGELQQLFAERGVKVEDRAAG</sequence>
<dbReference type="GO" id="GO:0046872">
    <property type="term" value="F:metal ion binding"/>
    <property type="evidence" value="ECO:0007669"/>
    <property type="project" value="UniProtKB-KW"/>
</dbReference>
<dbReference type="PROSITE" id="PS51354">
    <property type="entry name" value="GLUTAREDOXIN_2"/>
    <property type="match status" value="1"/>
</dbReference>
<dbReference type="EMBL" id="JAZHOF010000011">
    <property type="protein sequence ID" value="MEJ8574422.1"/>
    <property type="molecule type" value="Genomic_DNA"/>
</dbReference>
<proteinExistence type="inferred from homology"/>
<dbReference type="InterPro" id="IPR002109">
    <property type="entry name" value="Glutaredoxin"/>
</dbReference>
<evidence type="ECO:0000313" key="11">
    <source>
        <dbReference type="Proteomes" id="UP001378188"/>
    </source>
</evidence>
<dbReference type="InterPro" id="IPR014434">
    <property type="entry name" value="Monothiol_GRX"/>
</dbReference>
<comment type="caution">
    <text evidence="10">The sequence shown here is derived from an EMBL/GenBank/DDBJ whole genome shotgun (WGS) entry which is preliminary data.</text>
</comment>
<keyword evidence="3 8" id="KW-0479">Metal-binding</keyword>
<dbReference type="Pfam" id="PF00462">
    <property type="entry name" value="Glutaredoxin"/>
    <property type="match status" value="1"/>
</dbReference>
<dbReference type="GO" id="GO:0051537">
    <property type="term" value="F:2 iron, 2 sulfur cluster binding"/>
    <property type="evidence" value="ECO:0007669"/>
    <property type="project" value="UniProtKB-KW"/>
</dbReference>
<dbReference type="FunFam" id="3.40.30.10:FF:000005">
    <property type="entry name" value="Glutaredoxin 5"/>
    <property type="match status" value="1"/>
</dbReference>
<keyword evidence="2 8" id="KW-0001">2Fe-2S</keyword>
<evidence type="ECO:0000259" key="9">
    <source>
        <dbReference type="Pfam" id="PF00462"/>
    </source>
</evidence>
<dbReference type="InterPro" id="IPR036249">
    <property type="entry name" value="Thioredoxin-like_sf"/>
</dbReference>
<protein>
    <recommendedName>
        <fullName evidence="7">Glutaredoxin</fullName>
    </recommendedName>
</protein>
<dbReference type="InterPro" id="IPR033658">
    <property type="entry name" value="GRX_PICOT-like"/>
</dbReference>
<evidence type="ECO:0000313" key="10">
    <source>
        <dbReference type="EMBL" id="MEJ8574422.1"/>
    </source>
</evidence>
<dbReference type="PANTHER" id="PTHR10293:SF72">
    <property type="entry name" value="MONOTHIOL GLUTAREDOXIN-S14, CHLOROPLASTIC"/>
    <property type="match status" value="1"/>
</dbReference>
<dbReference type="RefSeq" id="WP_340332117.1">
    <property type="nucleotide sequence ID" value="NZ_JAZHOF010000011.1"/>
</dbReference>